<evidence type="ECO:0000256" key="1">
    <source>
        <dbReference type="ARBA" id="ARBA00004496"/>
    </source>
</evidence>
<feature type="domain" description="MobA-like NTP transferase" evidence="19">
    <location>
        <begin position="8"/>
        <end position="127"/>
    </location>
</feature>
<feature type="region of interest" description="Linker" evidence="18">
    <location>
        <begin position="235"/>
        <end position="255"/>
    </location>
</feature>
<feature type="binding site" evidence="18">
    <location>
        <position position="403"/>
    </location>
    <ligand>
        <name>UDP-N-acetyl-alpha-D-glucosamine</name>
        <dbReference type="ChEBI" id="CHEBI:57705"/>
    </ligand>
</feature>
<comment type="subcellular location">
    <subcellularLocation>
        <location evidence="1 18">Cytoplasm</location>
    </subcellularLocation>
</comment>
<feature type="binding site" evidence="18">
    <location>
        <position position="406"/>
    </location>
    <ligand>
        <name>acetyl-CoA</name>
        <dbReference type="ChEBI" id="CHEBI:57288"/>
    </ligand>
</feature>
<evidence type="ECO:0000313" key="21">
    <source>
        <dbReference type="Proteomes" id="UP000055611"/>
    </source>
</evidence>
<feature type="binding site" evidence="18">
    <location>
        <begin position="412"/>
        <end position="413"/>
    </location>
    <ligand>
        <name>acetyl-CoA</name>
        <dbReference type="ChEBI" id="CHEBI:57288"/>
    </ligand>
</feature>
<evidence type="ECO:0000313" key="20">
    <source>
        <dbReference type="EMBL" id="AMK09753.1"/>
    </source>
</evidence>
<comment type="catalytic activity">
    <reaction evidence="16 18">
        <text>N-acetyl-alpha-D-glucosamine 1-phosphate + UTP + H(+) = UDP-N-acetyl-alpha-D-glucosamine + diphosphate</text>
        <dbReference type="Rhea" id="RHEA:13509"/>
        <dbReference type="ChEBI" id="CHEBI:15378"/>
        <dbReference type="ChEBI" id="CHEBI:33019"/>
        <dbReference type="ChEBI" id="CHEBI:46398"/>
        <dbReference type="ChEBI" id="CHEBI:57705"/>
        <dbReference type="ChEBI" id="CHEBI:57776"/>
        <dbReference type="EC" id="2.7.7.23"/>
    </reaction>
</comment>
<proteinExistence type="inferred from homology"/>
<dbReference type="InterPro" id="IPR050065">
    <property type="entry name" value="GlmU-like"/>
</dbReference>
<feature type="binding site" evidence="18">
    <location>
        <position position="76"/>
    </location>
    <ligand>
        <name>UDP-N-acetyl-alpha-D-glucosamine</name>
        <dbReference type="ChEBI" id="CHEBI:57705"/>
    </ligand>
</feature>
<dbReference type="CDD" id="cd03353">
    <property type="entry name" value="LbH_GlmU_C"/>
    <property type="match status" value="1"/>
</dbReference>
<dbReference type="EMBL" id="CP014206">
    <property type="protein sequence ID" value="AMK09753.1"/>
    <property type="molecule type" value="Genomic_DNA"/>
</dbReference>
<keyword evidence="11 18" id="KW-0573">Peptidoglycan synthesis</keyword>
<evidence type="ECO:0000256" key="13">
    <source>
        <dbReference type="ARBA" id="ARBA00023315"/>
    </source>
</evidence>
<feature type="binding site" evidence="18">
    <location>
        <position position="392"/>
    </location>
    <ligand>
        <name>UDP-N-acetyl-alpha-D-glucosamine</name>
        <dbReference type="ChEBI" id="CHEBI:57705"/>
    </ligand>
</feature>
<feature type="binding site" evidence="18">
    <location>
        <position position="107"/>
    </location>
    <ligand>
        <name>Mg(2+)</name>
        <dbReference type="ChEBI" id="CHEBI:18420"/>
    </ligand>
</feature>
<evidence type="ECO:0000256" key="18">
    <source>
        <dbReference type="HAMAP-Rule" id="MF_01631"/>
    </source>
</evidence>
<feature type="binding site" evidence="18">
    <location>
        <begin position="11"/>
        <end position="14"/>
    </location>
    <ligand>
        <name>UDP-N-acetyl-alpha-D-glucosamine</name>
        <dbReference type="ChEBI" id="CHEBI:57705"/>
    </ligand>
</feature>
<feature type="region of interest" description="Pyrophosphorylase" evidence="18">
    <location>
        <begin position="1"/>
        <end position="234"/>
    </location>
</feature>
<dbReference type="PROSITE" id="PS00101">
    <property type="entry name" value="HEXAPEP_TRANSFERASES"/>
    <property type="match status" value="1"/>
</dbReference>
<evidence type="ECO:0000259" key="19">
    <source>
        <dbReference type="Pfam" id="PF12804"/>
    </source>
</evidence>
<dbReference type="HAMAP" id="MF_01631">
    <property type="entry name" value="GlmU"/>
    <property type="match status" value="1"/>
</dbReference>
<evidence type="ECO:0000256" key="10">
    <source>
        <dbReference type="ARBA" id="ARBA00022960"/>
    </source>
</evidence>
<dbReference type="PANTHER" id="PTHR43584">
    <property type="entry name" value="NUCLEOTIDYL TRANSFERASE"/>
    <property type="match status" value="1"/>
</dbReference>
<evidence type="ECO:0000256" key="12">
    <source>
        <dbReference type="ARBA" id="ARBA00023268"/>
    </source>
</evidence>
<evidence type="ECO:0000256" key="7">
    <source>
        <dbReference type="ARBA" id="ARBA00022723"/>
    </source>
</evidence>
<evidence type="ECO:0000256" key="4">
    <source>
        <dbReference type="ARBA" id="ARBA00022490"/>
    </source>
</evidence>
<feature type="binding site" evidence="18">
    <location>
        <position position="232"/>
    </location>
    <ligand>
        <name>UDP-N-acetyl-alpha-D-glucosamine</name>
        <dbReference type="ChEBI" id="CHEBI:57705"/>
    </ligand>
</feature>
<feature type="binding site" evidence="18">
    <location>
        <begin position="81"/>
        <end position="82"/>
    </location>
    <ligand>
        <name>UDP-N-acetyl-alpha-D-glucosamine</name>
        <dbReference type="ChEBI" id="CHEBI:57705"/>
    </ligand>
</feature>
<feature type="binding site" evidence="18">
    <location>
        <position position="25"/>
    </location>
    <ligand>
        <name>UDP-N-acetyl-alpha-D-glucosamine</name>
        <dbReference type="ChEBI" id="CHEBI:57705"/>
    </ligand>
</feature>
<evidence type="ECO:0000256" key="15">
    <source>
        <dbReference type="ARBA" id="ARBA00048247"/>
    </source>
</evidence>
<keyword evidence="21" id="KW-1185">Reference proteome</keyword>
<dbReference type="RefSeq" id="WP_066799172.1">
    <property type="nucleotide sequence ID" value="NZ_CP014206.1"/>
</dbReference>
<comment type="function">
    <text evidence="17 18">Catalyzes the last two sequential reactions in the de novo biosynthetic pathway for UDP-N-acetylglucosamine (UDP-GlcNAc). The C-terminal domain catalyzes the transfer of acetyl group from acetyl coenzyme A to glucosamine-1-phosphate (GlcN-1-P) to produce N-acetylglucosamine-1-phosphate (GlcNAc-1-P), which is converted into UDP-GlcNAc by the transfer of uridine 5-monophosphate (from uridine 5-triphosphate), a reaction catalyzed by the N-terminal domain.</text>
</comment>
<evidence type="ECO:0000256" key="9">
    <source>
        <dbReference type="ARBA" id="ARBA00022842"/>
    </source>
</evidence>
<feature type="binding site" evidence="18">
    <location>
        <position position="142"/>
    </location>
    <ligand>
        <name>UDP-N-acetyl-alpha-D-glucosamine</name>
        <dbReference type="ChEBI" id="CHEBI:57705"/>
    </ligand>
</feature>
<dbReference type="InterPro" id="IPR005882">
    <property type="entry name" value="Bifunctional_GlmU"/>
</dbReference>
<dbReference type="InterPro" id="IPR018357">
    <property type="entry name" value="Hexapep_transf_CS"/>
</dbReference>
<reference evidence="20 21" key="1">
    <citation type="journal article" date="2016" name="Front. Microbiol.">
        <title>Genome Sequence of the Piezophilic, Mesophilic Sulfate-Reducing Bacterium Desulfovibrio indicus J2T.</title>
        <authorList>
            <person name="Cao J."/>
            <person name="Maignien L."/>
            <person name="Shao Z."/>
            <person name="Alain K."/>
            <person name="Jebbar M."/>
        </authorList>
    </citation>
    <scope>NUCLEOTIDE SEQUENCE [LARGE SCALE GENOMIC DNA]</scope>
    <source>
        <strain evidence="20 21">J2</strain>
    </source>
</reference>
<dbReference type="InterPro" id="IPR011004">
    <property type="entry name" value="Trimer_LpxA-like_sf"/>
</dbReference>
<feature type="binding site" evidence="18">
    <location>
        <position position="157"/>
    </location>
    <ligand>
        <name>UDP-N-acetyl-alpha-D-glucosamine</name>
        <dbReference type="ChEBI" id="CHEBI:57705"/>
    </ligand>
</feature>
<dbReference type="SUPFAM" id="SSF51161">
    <property type="entry name" value="Trimeric LpxA-like enzymes"/>
    <property type="match status" value="2"/>
</dbReference>
<evidence type="ECO:0000256" key="16">
    <source>
        <dbReference type="ARBA" id="ARBA00048493"/>
    </source>
</evidence>
<evidence type="ECO:0000256" key="2">
    <source>
        <dbReference type="ARBA" id="ARBA00007707"/>
    </source>
</evidence>
<dbReference type="SUPFAM" id="SSF53448">
    <property type="entry name" value="Nucleotide-diphospho-sugar transferases"/>
    <property type="match status" value="1"/>
</dbReference>
<comment type="similarity">
    <text evidence="2 18">In the C-terminal section; belongs to the transferase hexapeptide repeat family.</text>
</comment>
<dbReference type="Pfam" id="PF12804">
    <property type="entry name" value="NTP_transf_3"/>
    <property type="match status" value="1"/>
</dbReference>
<gene>
    <name evidence="18 20" type="primary">glmU</name>
    <name evidence="20" type="ORF">AWY79_00850</name>
</gene>
<sequence>MPQTKTTALVLAAGKGTRMHSAKAKVLQTLLNEPMLFYVYEALSPMMQERILTVVGHDADGVRAAFPSMADRFVVQEEQLGTGHALQVAWDAVVSSGATHCLVINGDTPLVTVEALDRLLAAQGCCDLAFMTITPRDTAAFGRVVRDPERRVTAIVEAKDYDFSLHGPVTGEVNAGIYLLKVETIGPLLDRLKNENMSGEYYITDLVELAVKAGLSVDGVQAGNDVSLMGINSPRELIAAEGTLRRRIVDELIDAGVLIHNPDTVIVGPRVTVEPGAEIFGHCELYGSSKVSGGARLGSYNFIMDSTFAPGCVVREFNHIEGAKVGSGATVGCVVREFNHIEGAKVGSGATVGPYSRLRPGTVLGESSKVGNFVEMKKASLGEGAKASHLTYLGDAEVGAGANIGAGTITCNYDGKNKFKTVIGPGAFIGSNTALVAPVTVGRDALIGAGSTITKDVPDEQTGIARGKQTIIARRLKK</sequence>
<dbReference type="CDD" id="cd02540">
    <property type="entry name" value="GT2_GlmU_N_bac"/>
    <property type="match status" value="1"/>
</dbReference>
<keyword evidence="7 18" id="KW-0479">Metal-binding</keyword>
<evidence type="ECO:0000256" key="5">
    <source>
        <dbReference type="ARBA" id="ARBA00022679"/>
    </source>
</evidence>
<feature type="binding site" evidence="18">
    <location>
        <position position="431"/>
    </location>
    <ligand>
        <name>acetyl-CoA</name>
        <dbReference type="ChEBI" id="CHEBI:57288"/>
    </ligand>
</feature>
<feature type="active site" description="Proton acceptor" evidence="18">
    <location>
        <position position="389"/>
    </location>
</feature>
<keyword evidence="9 18" id="KW-0460">Magnesium</keyword>
<keyword evidence="10 18" id="KW-0133">Cell shape</keyword>
<evidence type="ECO:0000256" key="17">
    <source>
        <dbReference type="ARBA" id="ARBA00049628"/>
    </source>
</evidence>
<evidence type="ECO:0000256" key="6">
    <source>
        <dbReference type="ARBA" id="ARBA00022695"/>
    </source>
</evidence>
<comment type="pathway">
    <text evidence="18">Bacterial outer membrane biogenesis; LPS lipid A biosynthesis.</text>
</comment>
<keyword evidence="6 18" id="KW-0548">Nucleotidyltransferase</keyword>
<evidence type="ECO:0000256" key="14">
    <source>
        <dbReference type="ARBA" id="ARBA00023316"/>
    </source>
</evidence>
<dbReference type="InterPro" id="IPR001451">
    <property type="entry name" value="Hexapep"/>
</dbReference>
<protein>
    <recommendedName>
        <fullName evidence="18">Bifunctional protein GlmU</fullName>
    </recommendedName>
    <domain>
        <recommendedName>
            <fullName evidence="18">UDP-N-acetylglucosamine pyrophosphorylase</fullName>
            <ecNumber evidence="18">2.7.7.23</ecNumber>
        </recommendedName>
        <alternativeName>
            <fullName evidence="18">N-acetylglucosamine-1-phosphate uridyltransferase</fullName>
        </alternativeName>
    </domain>
    <domain>
        <recommendedName>
            <fullName evidence="18">Glucosamine-1-phosphate N-acetyltransferase</fullName>
            <ecNumber evidence="18">2.3.1.157</ecNumber>
        </recommendedName>
    </domain>
</protein>
<comment type="subunit">
    <text evidence="18">Homotrimer.</text>
</comment>
<comment type="similarity">
    <text evidence="3 18">In the N-terminal section; belongs to the N-acetylglucosamine-1-phosphate uridyltransferase family.</text>
</comment>
<feature type="binding site" evidence="18">
    <location>
        <position position="359"/>
    </location>
    <ligand>
        <name>UDP-N-acetyl-alpha-D-glucosamine</name>
        <dbReference type="ChEBI" id="CHEBI:57705"/>
    </ligand>
</feature>
<dbReference type="EC" id="2.3.1.157" evidence="18"/>
<dbReference type="Pfam" id="PF00132">
    <property type="entry name" value="Hexapep"/>
    <property type="match status" value="1"/>
</dbReference>
<dbReference type="InterPro" id="IPR029044">
    <property type="entry name" value="Nucleotide-diphossugar_trans"/>
</dbReference>
<dbReference type="InterPro" id="IPR025877">
    <property type="entry name" value="MobA-like_NTP_Trfase"/>
</dbReference>
<name>A0ABM7D6Q4_9BACT</name>
<dbReference type="PANTHER" id="PTHR43584:SF3">
    <property type="entry name" value="BIFUNCTIONAL PROTEIN GLMU"/>
    <property type="match status" value="1"/>
</dbReference>
<feature type="binding site" evidence="18">
    <location>
        <position position="232"/>
    </location>
    <ligand>
        <name>Mg(2+)</name>
        <dbReference type="ChEBI" id="CHEBI:18420"/>
    </ligand>
</feature>
<feature type="binding site" evidence="18">
    <location>
        <position position="377"/>
    </location>
    <ligand>
        <name>UDP-N-acetyl-alpha-D-glucosamine</name>
        <dbReference type="ChEBI" id="CHEBI:57705"/>
    </ligand>
</feature>
<feature type="binding site" evidence="18">
    <location>
        <position position="449"/>
    </location>
    <ligand>
        <name>acetyl-CoA</name>
        <dbReference type="ChEBI" id="CHEBI:57288"/>
    </ligand>
</feature>
<keyword evidence="4 18" id="KW-0963">Cytoplasm</keyword>
<keyword evidence="8 18" id="KW-0677">Repeat</keyword>
<dbReference type="Gene3D" id="2.160.10.10">
    <property type="entry name" value="Hexapeptide repeat proteins"/>
    <property type="match status" value="2"/>
</dbReference>
<dbReference type="Gene3D" id="3.90.550.10">
    <property type="entry name" value="Spore Coat Polysaccharide Biosynthesis Protein SpsA, Chain A"/>
    <property type="match status" value="1"/>
</dbReference>
<dbReference type="EC" id="2.7.7.23" evidence="18"/>
<keyword evidence="14 18" id="KW-0961">Cell wall biogenesis/degradation</keyword>
<dbReference type="InterPro" id="IPR038009">
    <property type="entry name" value="GlmU_C_LbH"/>
</dbReference>
<feature type="binding site" evidence="18">
    <location>
        <position position="466"/>
    </location>
    <ligand>
        <name>acetyl-CoA</name>
        <dbReference type="ChEBI" id="CHEBI:57288"/>
    </ligand>
</feature>
<comment type="catalytic activity">
    <reaction evidence="15 18">
        <text>alpha-D-glucosamine 1-phosphate + acetyl-CoA = N-acetyl-alpha-D-glucosamine 1-phosphate + CoA + H(+)</text>
        <dbReference type="Rhea" id="RHEA:13725"/>
        <dbReference type="ChEBI" id="CHEBI:15378"/>
        <dbReference type="ChEBI" id="CHEBI:57287"/>
        <dbReference type="ChEBI" id="CHEBI:57288"/>
        <dbReference type="ChEBI" id="CHEBI:57776"/>
        <dbReference type="ChEBI" id="CHEBI:58516"/>
        <dbReference type="EC" id="2.3.1.157"/>
    </reaction>
</comment>
<organism evidence="20 21">
    <name type="scientific">Pseudodesulfovibrio indicus</name>
    <dbReference type="NCBI Taxonomy" id="1716143"/>
    <lineage>
        <taxon>Bacteria</taxon>
        <taxon>Pseudomonadati</taxon>
        <taxon>Thermodesulfobacteriota</taxon>
        <taxon>Desulfovibrionia</taxon>
        <taxon>Desulfovibrionales</taxon>
        <taxon>Desulfovibrionaceae</taxon>
    </lineage>
</organism>
<comment type="caution">
    <text evidence="18">Lacks conserved residue(s) required for the propagation of feature annotation.</text>
</comment>
<feature type="binding site" evidence="18">
    <location>
        <position position="174"/>
    </location>
    <ligand>
        <name>UDP-N-acetyl-alpha-D-glucosamine</name>
        <dbReference type="ChEBI" id="CHEBI:57705"/>
    </ligand>
</feature>
<keyword evidence="12 18" id="KW-0511">Multifunctional enzyme</keyword>
<accession>A0ABM7D6Q4</accession>
<keyword evidence="5 18" id="KW-0808">Transferase</keyword>
<dbReference type="Proteomes" id="UP000055611">
    <property type="component" value="Chromosome"/>
</dbReference>
<evidence type="ECO:0000256" key="8">
    <source>
        <dbReference type="ARBA" id="ARBA00022737"/>
    </source>
</evidence>
<feature type="region of interest" description="N-acetyltransferase" evidence="18">
    <location>
        <begin position="256"/>
        <end position="478"/>
    </location>
</feature>
<comment type="pathway">
    <text evidence="18">Nucleotide-sugar biosynthesis; UDP-N-acetyl-alpha-D-glucosamine biosynthesis; UDP-N-acetyl-alpha-D-glucosamine from N-acetyl-alpha-D-glucosamine 1-phosphate: step 1/1.</text>
</comment>
<keyword evidence="13 18" id="KW-0012">Acyltransferase</keyword>
<evidence type="ECO:0000256" key="11">
    <source>
        <dbReference type="ARBA" id="ARBA00022984"/>
    </source>
</evidence>
<comment type="cofactor">
    <cofactor evidence="18">
        <name>Mg(2+)</name>
        <dbReference type="ChEBI" id="CHEBI:18420"/>
    </cofactor>
    <text evidence="18">Binds 1 Mg(2+) ion per subunit.</text>
</comment>
<comment type="pathway">
    <text evidence="18">Nucleotide-sugar biosynthesis; UDP-N-acetyl-alpha-D-glucosamine biosynthesis; N-acetyl-alpha-D-glucosamine 1-phosphate from alpha-D-glucosamine 6-phosphate (route II): step 2/2.</text>
</comment>
<evidence type="ECO:0000256" key="3">
    <source>
        <dbReference type="ARBA" id="ARBA00007947"/>
    </source>
</evidence>